<evidence type="ECO:0000313" key="3">
    <source>
        <dbReference type="Proteomes" id="UP000078560"/>
    </source>
</evidence>
<gene>
    <name evidence="2" type="ORF">POVCU2_0075170</name>
</gene>
<dbReference type="GO" id="GO:0003904">
    <property type="term" value="F:deoxyribodipyrimidine photo-lyase activity"/>
    <property type="evidence" value="ECO:0007669"/>
    <property type="project" value="TreeGrafter"/>
</dbReference>
<dbReference type="Proteomes" id="UP000078560">
    <property type="component" value="Unassembled WGS sequence"/>
</dbReference>
<dbReference type="AlphaFoldDB" id="A0A1A8WKD5"/>
<dbReference type="InterPro" id="IPR052219">
    <property type="entry name" value="Photolyase_Class-2"/>
</dbReference>
<proteinExistence type="predicted"/>
<evidence type="ECO:0000313" key="2">
    <source>
        <dbReference type="EMBL" id="SBS92610.1"/>
    </source>
</evidence>
<dbReference type="Gene3D" id="1.10.579.10">
    <property type="entry name" value="DNA Cyclobutane Dipyrimidine Photolyase, subunit A, domain 3"/>
    <property type="match status" value="1"/>
</dbReference>
<feature type="compositionally biased region" description="Basic and acidic residues" evidence="1">
    <location>
        <begin position="134"/>
        <end position="170"/>
    </location>
</feature>
<reference evidence="3" key="1">
    <citation type="submission" date="2016-05" db="EMBL/GenBank/DDBJ databases">
        <authorList>
            <person name="Naeem Raeece"/>
        </authorList>
    </citation>
    <scope>NUCLEOTIDE SEQUENCE [LARGE SCALE GENOMIC DNA]</scope>
</reference>
<feature type="region of interest" description="Disordered" evidence="1">
    <location>
        <begin position="118"/>
        <end position="170"/>
    </location>
</feature>
<protein>
    <submittedName>
        <fullName evidence="2">Deoxyribodipyrimidine photo-lyase, putative</fullName>
    </submittedName>
</protein>
<organism evidence="2 3">
    <name type="scientific">Plasmodium ovale curtisi</name>
    <dbReference type="NCBI Taxonomy" id="864141"/>
    <lineage>
        <taxon>Eukaryota</taxon>
        <taxon>Sar</taxon>
        <taxon>Alveolata</taxon>
        <taxon>Apicomplexa</taxon>
        <taxon>Aconoidasida</taxon>
        <taxon>Haemosporida</taxon>
        <taxon>Plasmodiidae</taxon>
        <taxon>Plasmodium</taxon>
        <taxon>Plasmodium (Plasmodium)</taxon>
    </lineage>
</organism>
<keyword evidence="2" id="KW-0456">Lyase</keyword>
<name>A0A1A8WKD5_PLAOA</name>
<sequence length="170" mass="19711">MYWAKKILNWSENSKAALKCAIKLTNEFSIDGKTANTYASIMSSIMGVHDQSWNERSVFGKIRYMDYNSCKRNFDINLYMTKYPKGKENALIVQKIPTITFSNYIKKRKNNELIPVQENKNEKVQKKNPMAGGNDKEVKNGMKLSDAKPNEMKPNEMKPNEMKLNEMKLK</sequence>
<evidence type="ECO:0000256" key="1">
    <source>
        <dbReference type="SAM" id="MobiDB-lite"/>
    </source>
</evidence>
<dbReference type="PANTHER" id="PTHR10211">
    <property type="entry name" value="DEOXYRIBODIPYRIMIDINE PHOTOLYASE"/>
    <property type="match status" value="1"/>
</dbReference>
<dbReference type="EMBL" id="FLQU01001328">
    <property type="protein sequence ID" value="SBS92610.1"/>
    <property type="molecule type" value="Genomic_DNA"/>
</dbReference>
<dbReference type="InterPro" id="IPR036134">
    <property type="entry name" value="Crypto/Photolyase_FAD-like_sf"/>
</dbReference>
<dbReference type="SUPFAM" id="SSF48173">
    <property type="entry name" value="Cryptochrome/photolyase FAD-binding domain"/>
    <property type="match status" value="1"/>
</dbReference>
<accession>A0A1A8WKD5</accession>
<dbReference type="GO" id="GO:0000719">
    <property type="term" value="P:photoreactive repair"/>
    <property type="evidence" value="ECO:0007669"/>
    <property type="project" value="TreeGrafter"/>
</dbReference>
<dbReference type="PANTHER" id="PTHR10211:SF0">
    <property type="entry name" value="DEOXYRIBODIPYRIMIDINE PHOTO-LYASE"/>
    <property type="match status" value="1"/>
</dbReference>